<evidence type="ECO:0008006" key="3">
    <source>
        <dbReference type="Google" id="ProtNLM"/>
    </source>
</evidence>
<dbReference type="EMBL" id="BMJT01000001">
    <property type="protein sequence ID" value="GGG12131.1"/>
    <property type="molecule type" value="Genomic_DNA"/>
</dbReference>
<dbReference type="Pfam" id="PF09148">
    <property type="entry name" value="DUF1934"/>
    <property type="match status" value="1"/>
</dbReference>
<dbReference type="InterPro" id="IPR012674">
    <property type="entry name" value="Calycin"/>
</dbReference>
<proteinExistence type="predicted"/>
<dbReference type="Proteomes" id="UP000616608">
    <property type="component" value="Unassembled WGS sequence"/>
</dbReference>
<dbReference type="InterPro" id="IPR015231">
    <property type="entry name" value="DUF1934"/>
</dbReference>
<protein>
    <recommendedName>
        <fullName evidence="3">DUF1934 domain-containing protein</fullName>
    </recommendedName>
</protein>
<dbReference type="SUPFAM" id="SSF50814">
    <property type="entry name" value="Lipocalins"/>
    <property type="match status" value="1"/>
</dbReference>
<dbReference type="AlphaFoldDB" id="A0A917FXQ1"/>
<dbReference type="RefSeq" id="WP_188613251.1">
    <property type="nucleotide sequence ID" value="NZ_BMJT01000001.1"/>
</dbReference>
<dbReference type="Gene3D" id="2.40.128.20">
    <property type="match status" value="1"/>
</dbReference>
<name>A0A917FXQ1_9BACI</name>
<evidence type="ECO:0000313" key="1">
    <source>
        <dbReference type="EMBL" id="GGG12131.1"/>
    </source>
</evidence>
<reference evidence="1" key="2">
    <citation type="submission" date="2020-09" db="EMBL/GenBank/DDBJ databases">
        <authorList>
            <person name="Sun Q."/>
            <person name="Zhou Y."/>
        </authorList>
    </citation>
    <scope>NUCLEOTIDE SEQUENCE</scope>
    <source>
        <strain evidence="1">CGMCC 1.15760</strain>
    </source>
</reference>
<comment type="caution">
    <text evidence="1">The sequence shown here is derived from an EMBL/GenBank/DDBJ whole genome shotgun (WGS) entry which is preliminary data.</text>
</comment>
<accession>A0A917FXQ1</accession>
<reference evidence="1" key="1">
    <citation type="journal article" date="2014" name="Int. J. Syst. Evol. Microbiol.">
        <title>Complete genome sequence of Corynebacterium casei LMG S-19264T (=DSM 44701T), isolated from a smear-ripened cheese.</title>
        <authorList>
            <consortium name="US DOE Joint Genome Institute (JGI-PGF)"/>
            <person name="Walter F."/>
            <person name="Albersmeier A."/>
            <person name="Kalinowski J."/>
            <person name="Ruckert C."/>
        </authorList>
    </citation>
    <scope>NUCLEOTIDE SEQUENCE</scope>
    <source>
        <strain evidence="1">CGMCC 1.15760</strain>
    </source>
</reference>
<evidence type="ECO:0000313" key="2">
    <source>
        <dbReference type="Proteomes" id="UP000616608"/>
    </source>
</evidence>
<sequence>MTVVKPVRVKLKSVIDTYDGQPETIEMDIEGQLRQNKDTHYIRYIDEQEEGQITTIIKMTQDRAIITRSGAVTMRLPLQKDVIEQGQYENKLGKLPLDVRAQALHHHQAHGEFHTTYELLMGGQALGLYTLTIQYSEVGK</sequence>
<organism evidence="1 2">
    <name type="scientific">Lysinibacillus alkalisoli</name>
    <dbReference type="NCBI Taxonomy" id="1911548"/>
    <lineage>
        <taxon>Bacteria</taxon>
        <taxon>Bacillati</taxon>
        <taxon>Bacillota</taxon>
        <taxon>Bacilli</taxon>
        <taxon>Bacillales</taxon>
        <taxon>Bacillaceae</taxon>
        <taxon>Lysinibacillus</taxon>
    </lineage>
</organism>
<keyword evidence="2" id="KW-1185">Reference proteome</keyword>
<gene>
    <name evidence="1" type="ORF">GCM10007425_03120</name>
</gene>